<gene>
    <name evidence="5" type="ORF">Q4521_20280</name>
</gene>
<feature type="transmembrane region" description="Helical" evidence="4">
    <location>
        <begin position="363"/>
        <end position="383"/>
    </location>
</feature>
<evidence type="ECO:0000313" key="5">
    <source>
        <dbReference type="EMBL" id="MDO6424838.1"/>
    </source>
</evidence>
<feature type="transmembrane region" description="Helical" evidence="4">
    <location>
        <begin position="276"/>
        <end position="294"/>
    </location>
</feature>
<name>A0AAW7XDJ4_9GAMM</name>
<feature type="transmembrane region" description="Helical" evidence="4">
    <location>
        <begin position="57"/>
        <end position="75"/>
    </location>
</feature>
<dbReference type="Pfam" id="PF07690">
    <property type="entry name" value="MFS_1"/>
    <property type="match status" value="1"/>
</dbReference>
<accession>A0AAW7XDJ4</accession>
<comment type="caution">
    <text evidence="5">The sequence shown here is derived from an EMBL/GenBank/DDBJ whole genome shotgun (WGS) entry which is preliminary data.</text>
</comment>
<feature type="transmembrane region" description="Helical" evidence="4">
    <location>
        <begin position="170"/>
        <end position="189"/>
    </location>
</feature>
<dbReference type="GO" id="GO:0022857">
    <property type="term" value="F:transmembrane transporter activity"/>
    <property type="evidence" value="ECO:0007669"/>
    <property type="project" value="InterPro"/>
</dbReference>
<feature type="transmembrane region" description="Helical" evidence="4">
    <location>
        <begin position="103"/>
        <end position="119"/>
    </location>
</feature>
<feature type="transmembrane region" description="Helical" evidence="4">
    <location>
        <begin position="210"/>
        <end position="234"/>
    </location>
</feature>
<keyword evidence="2 4" id="KW-1133">Transmembrane helix</keyword>
<feature type="transmembrane region" description="Helical" evidence="4">
    <location>
        <begin position="333"/>
        <end position="357"/>
    </location>
</feature>
<dbReference type="SUPFAM" id="SSF103473">
    <property type="entry name" value="MFS general substrate transporter"/>
    <property type="match status" value="1"/>
</dbReference>
<protein>
    <submittedName>
        <fullName evidence="5">MFS transporter</fullName>
    </submittedName>
</protein>
<evidence type="ECO:0000256" key="1">
    <source>
        <dbReference type="ARBA" id="ARBA00022692"/>
    </source>
</evidence>
<evidence type="ECO:0000313" key="6">
    <source>
        <dbReference type="Proteomes" id="UP001169760"/>
    </source>
</evidence>
<feature type="transmembrane region" description="Helical" evidence="4">
    <location>
        <begin position="246"/>
        <end position="264"/>
    </location>
</feature>
<sequence>MNSSVDVIAPKWRTPQIFLLACVFVMSFTFATWQVLLNNFVIERANFTGVEIGVLQSLREVPGFLAFTAVFVLLILREHYFALLSLLTLCVGVALTGFFPTALGLYCTTVLMSIGFHYFETINKSLTLQWIDKAETPHFMGRALAIKAVGSLGAYAMIWLAMEWMGVDYVWMYLITGTIGFMVVLVLFAKFPDFNQGVVQTKKLLVRKRYWLYYALVMLSGARRQIFVVFAGFMMVEKFGYTVGQISSLFIINYIFNFFFAARIGKWIGVIGERNALVIEYVGLIFVFTGYAFVTHAQFAAALYVIDHLFFAFAIAISTYFQKIAQKEDIAATASVSFTINHIAAVVIPVLLGMVWIVSPAAVFFVGVGLAVGSLVLSLNIPARPDIGNEVRVGKVG</sequence>
<dbReference type="Gene3D" id="1.20.1250.20">
    <property type="entry name" value="MFS general substrate transporter like domains"/>
    <property type="match status" value="2"/>
</dbReference>
<dbReference type="Proteomes" id="UP001169760">
    <property type="component" value="Unassembled WGS sequence"/>
</dbReference>
<feature type="transmembrane region" description="Helical" evidence="4">
    <location>
        <begin position="17"/>
        <end position="37"/>
    </location>
</feature>
<dbReference type="InterPro" id="IPR011701">
    <property type="entry name" value="MFS"/>
</dbReference>
<keyword evidence="3 4" id="KW-0472">Membrane</keyword>
<reference evidence="5" key="1">
    <citation type="submission" date="2023-07" db="EMBL/GenBank/DDBJ databases">
        <title>Genome content predicts the carbon catabolic preferences of heterotrophic bacteria.</title>
        <authorList>
            <person name="Gralka M."/>
        </authorList>
    </citation>
    <scope>NUCLEOTIDE SEQUENCE</scope>
    <source>
        <strain evidence="5">I3M17_2</strain>
    </source>
</reference>
<organism evidence="5 6">
    <name type="scientific">Saccharophagus degradans</name>
    <dbReference type="NCBI Taxonomy" id="86304"/>
    <lineage>
        <taxon>Bacteria</taxon>
        <taxon>Pseudomonadati</taxon>
        <taxon>Pseudomonadota</taxon>
        <taxon>Gammaproteobacteria</taxon>
        <taxon>Cellvibrionales</taxon>
        <taxon>Cellvibrionaceae</taxon>
        <taxon>Saccharophagus</taxon>
    </lineage>
</organism>
<dbReference type="AlphaFoldDB" id="A0AAW7XDJ4"/>
<feature type="transmembrane region" description="Helical" evidence="4">
    <location>
        <begin position="300"/>
        <end position="321"/>
    </location>
</feature>
<dbReference type="EMBL" id="JAUOPB010000019">
    <property type="protein sequence ID" value="MDO6424838.1"/>
    <property type="molecule type" value="Genomic_DNA"/>
</dbReference>
<keyword evidence="1 4" id="KW-0812">Transmembrane</keyword>
<evidence type="ECO:0000256" key="2">
    <source>
        <dbReference type="ARBA" id="ARBA00022989"/>
    </source>
</evidence>
<dbReference type="CDD" id="cd06174">
    <property type="entry name" value="MFS"/>
    <property type="match status" value="1"/>
</dbReference>
<dbReference type="RefSeq" id="WP_280946554.1">
    <property type="nucleotide sequence ID" value="NZ_CP123764.1"/>
</dbReference>
<proteinExistence type="predicted"/>
<evidence type="ECO:0000256" key="3">
    <source>
        <dbReference type="ARBA" id="ARBA00023136"/>
    </source>
</evidence>
<feature type="transmembrane region" description="Helical" evidence="4">
    <location>
        <begin position="139"/>
        <end position="158"/>
    </location>
</feature>
<dbReference type="InterPro" id="IPR036259">
    <property type="entry name" value="MFS_trans_sf"/>
</dbReference>
<evidence type="ECO:0000256" key="4">
    <source>
        <dbReference type="SAM" id="Phobius"/>
    </source>
</evidence>